<evidence type="ECO:0000259" key="10">
    <source>
        <dbReference type="Pfam" id="PF07683"/>
    </source>
</evidence>
<comment type="caution">
    <text evidence="11">The sequence shown here is derived from an EMBL/GenBank/DDBJ whole genome shotgun (WGS) entry which is preliminary data.</text>
</comment>
<proteinExistence type="inferred from homology"/>
<dbReference type="CDD" id="cd03112">
    <property type="entry name" value="CobW-like"/>
    <property type="match status" value="1"/>
</dbReference>
<dbReference type="PANTHER" id="PTHR13748:SF31">
    <property type="entry name" value="ZINC-REGULATED GTPASE METALLOPROTEIN ACTIVATOR 1A-RELATED"/>
    <property type="match status" value="1"/>
</dbReference>
<evidence type="ECO:0008006" key="13">
    <source>
        <dbReference type="Google" id="ProtNLM"/>
    </source>
</evidence>
<dbReference type="PANTHER" id="PTHR13748">
    <property type="entry name" value="COBW-RELATED"/>
    <property type="match status" value="1"/>
</dbReference>
<evidence type="ECO:0000256" key="7">
    <source>
        <dbReference type="ARBA" id="ARBA00049117"/>
    </source>
</evidence>
<accession>A0AAI9WYT3</accession>
<dbReference type="AlphaFoldDB" id="A0AAI9WYT3"/>
<evidence type="ECO:0000313" key="12">
    <source>
        <dbReference type="Proteomes" id="UP001202479"/>
    </source>
</evidence>
<dbReference type="GO" id="GO:0016787">
    <property type="term" value="F:hydrolase activity"/>
    <property type="evidence" value="ECO:0007669"/>
    <property type="project" value="UniProtKB-KW"/>
</dbReference>
<keyword evidence="4" id="KW-0342">GTP-binding</keyword>
<protein>
    <recommendedName>
        <fullName evidence="13">CobW/HypB/UreG nucleotide-binding domain-containing protein</fullName>
    </recommendedName>
</protein>
<evidence type="ECO:0000256" key="3">
    <source>
        <dbReference type="ARBA" id="ARBA00022833"/>
    </source>
</evidence>
<keyword evidence="2" id="KW-0378">Hydrolase</keyword>
<dbReference type="GO" id="GO:0005525">
    <property type="term" value="F:GTP binding"/>
    <property type="evidence" value="ECO:0007669"/>
    <property type="project" value="UniProtKB-KW"/>
</dbReference>
<gene>
    <name evidence="11" type="ORF">KGF56_001715</name>
</gene>
<dbReference type="InterPro" id="IPR036627">
    <property type="entry name" value="CobW-likC_sf"/>
</dbReference>
<dbReference type="RefSeq" id="XP_049181213.1">
    <property type="nucleotide sequence ID" value="XM_049322867.1"/>
</dbReference>
<dbReference type="InterPro" id="IPR011629">
    <property type="entry name" value="CobW-like_C"/>
</dbReference>
<keyword evidence="3" id="KW-0862">Zinc</keyword>
<dbReference type="SUPFAM" id="SSF52540">
    <property type="entry name" value="P-loop containing nucleoside triphosphate hydrolases"/>
    <property type="match status" value="1"/>
</dbReference>
<feature type="coiled-coil region" evidence="8">
    <location>
        <begin position="252"/>
        <end position="294"/>
    </location>
</feature>
<dbReference type="Gene3D" id="3.40.50.300">
    <property type="entry name" value="P-loop containing nucleotide triphosphate hydrolases"/>
    <property type="match status" value="1"/>
</dbReference>
<dbReference type="SUPFAM" id="SSF90002">
    <property type="entry name" value="Hypothetical protein YjiA, C-terminal domain"/>
    <property type="match status" value="1"/>
</dbReference>
<dbReference type="Pfam" id="PF02492">
    <property type="entry name" value="cobW"/>
    <property type="match status" value="1"/>
</dbReference>
<evidence type="ECO:0000256" key="8">
    <source>
        <dbReference type="SAM" id="Coils"/>
    </source>
</evidence>
<keyword evidence="1" id="KW-0547">Nucleotide-binding</keyword>
<name>A0AAI9WYT3_9ASCO</name>
<evidence type="ECO:0000256" key="2">
    <source>
        <dbReference type="ARBA" id="ARBA00022801"/>
    </source>
</evidence>
<comment type="similarity">
    <text evidence="6">Belongs to the SIMIBI class G3E GTPase family. ZNG1 subfamily.</text>
</comment>
<dbReference type="Gene3D" id="3.30.1220.10">
    <property type="entry name" value="CobW-like, C-terminal domain"/>
    <property type="match status" value="1"/>
</dbReference>
<evidence type="ECO:0000259" key="9">
    <source>
        <dbReference type="Pfam" id="PF02492"/>
    </source>
</evidence>
<dbReference type="EMBL" id="JAHUZD010000029">
    <property type="protein sequence ID" value="KAI3405468.2"/>
    <property type="molecule type" value="Genomic_DNA"/>
</dbReference>
<evidence type="ECO:0000256" key="1">
    <source>
        <dbReference type="ARBA" id="ARBA00022741"/>
    </source>
</evidence>
<organism evidence="11 12">
    <name type="scientific">Candida oxycetoniae</name>
    <dbReference type="NCBI Taxonomy" id="497107"/>
    <lineage>
        <taxon>Eukaryota</taxon>
        <taxon>Fungi</taxon>
        <taxon>Dikarya</taxon>
        <taxon>Ascomycota</taxon>
        <taxon>Saccharomycotina</taxon>
        <taxon>Pichiomycetes</taxon>
        <taxon>Debaryomycetaceae</taxon>
        <taxon>Candida/Lodderomyces clade</taxon>
        <taxon>Candida</taxon>
    </lineage>
</organism>
<dbReference type="Pfam" id="PF07683">
    <property type="entry name" value="CobW_C"/>
    <property type="match status" value="1"/>
</dbReference>
<dbReference type="InterPro" id="IPR051316">
    <property type="entry name" value="Zinc-reg_GTPase_activator"/>
</dbReference>
<evidence type="ECO:0000313" key="11">
    <source>
        <dbReference type="EMBL" id="KAI3405468.2"/>
    </source>
</evidence>
<feature type="domain" description="CobW C-terminal" evidence="10">
    <location>
        <begin position="317"/>
        <end position="399"/>
    </location>
</feature>
<dbReference type="GO" id="GO:0005737">
    <property type="term" value="C:cytoplasm"/>
    <property type="evidence" value="ECO:0007669"/>
    <property type="project" value="TreeGrafter"/>
</dbReference>
<reference evidence="11" key="1">
    <citation type="journal article" date="2022" name="DNA Res.">
        <title>Genome analysis of five recently described species of the CUG-Ser clade uncovers Candida theae as a new hybrid lineage with pathogenic potential in the Candida parapsilosis species complex.</title>
        <authorList>
            <person name="Mixao V."/>
            <person name="Del Olmo V."/>
            <person name="Hegedusova E."/>
            <person name="Saus E."/>
            <person name="Pryszcz L."/>
            <person name="Cillingova A."/>
            <person name="Nosek J."/>
            <person name="Gabaldon T."/>
        </authorList>
    </citation>
    <scope>NUCLEOTIDE SEQUENCE</scope>
    <source>
        <strain evidence="11">CBS 10844</strain>
    </source>
</reference>
<dbReference type="GeneID" id="73379332"/>
<sequence>MDEEIPELVTELPENGEIKTERYIAEKFVPFSSTPTPLRNQIPVTIVTGYLGSGKSTLLKQIGLKSNKRLAIILNEFGDSSVVEKSVRIEDQNNSIEEWLDIGNGCLCCTVKDNGVAAIENLIERSKDKIDYILLETTGIADPGPIANMFWLDRGLASNIYVDGVVTVVDAGNIVKSLDDVNSQEKPLDITAAHLQIALADVVLLNKSDKVRDLETVTLRIQSINQTCPIYPTKFGDIETSKILDLHAFDANAKLVENNAKLVENNAKLVENNAKLVENNAKLVENNAKLVENNATFHGDKVITVTLDFPFFKEVSDFDKMEKFLQKILWENKANGKPIEILRLKGLLICKDDVRVVQGVRETYEIIENGVLLDNVDQNKLVLIGKDLNSDDLKLELEHFI</sequence>
<dbReference type="Proteomes" id="UP001202479">
    <property type="component" value="Unassembled WGS sequence"/>
</dbReference>
<feature type="domain" description="CobW/HypB/UreG nucleotide-binding" evidence="9">
    <location>
        <begin position="43"/>
        <end position="230"/>
    </location>
</feature>
<keyword evidence="12" id="KW-1185">Reference proteome</keyword>
<comment type="catalytic activity">
    <reaction evidence="7">
        <text>GTP + H2O = GDP + phosphate + H(+)</text>
        <dbReference type="Rhea" id="RHEA:19669"/>
        <dbReference type="ChEBI" id="CHEBI:15377"/>
        <dbReference type="ChEBI" id="CHEBI:15378"/>
        <dbReference type="ChEBI" id="CHEBI:37565"/>
        <dbReference type="ChEBI" id="CHEBI:43474"/>
        <dbReference type="ChEBI" id="CHEBI:58189"/>
    </reaction>
    <physiologicalReaction direction="left-to-right" evidence="7">
        <dbReference type="Rhea" id="RHEA:19670"/>
    </physiologicalReaction>
</comment>
<dbReference type="InterPro" id="IPR003495">
    <property type="entry name" value="CobW/HypB/UreG_nucleotide-bd"/>
</dbReference>
<keyword evidence="5" id="KW-0143">Chaperone</keyword>
<evidence type="ECO:0000256" key="4">
    <source>
        <dbReference type="ARBA" id="ARBA00023134"/>
    </source>
</evidence>
<evidence type="ECO:0000256" key="5">
    <source>
        <dbReference type="ARBA" id="ARBA00023186"/>
    </source>
</evidence>
<dbReference type="InterPro" id="IPR027417">
    <property type="entry name" value="P-loop_NTPase"/>
</dbReference>
<keyword evidence="8" id="KW-0175">Coiled coil</keyword>
<evidence type="ECO:0000256" key="6">
    <source>
        <dbReference type="ARBA" id="ARBA00034320"/>
    </source>
</evidence>